<evidence type="ECO:0000313" key="7">
    <source>
        <dbReference type="EMBL" id="GAA5180556.1"/>
    </source>
</evidence>
<comment type="subcellular location">
    <subcellularLocation>
        <location evidence="1">Periplasm</location>
    </subcellularLocation>
</comment>
<dbReference type="PANTHER" id="PTHR30368:SF2">
    <property type="entry name" value="SULFATE-BINDING PROTEIN"/>
    <property type="match status" value="1"/>
</dbReference>
<dbReference type="Proteomes" id="UP001501570">
    <property type="component" value="Unassembled WGS sequence"/>
</dbReference>
<name>A0ABP9RMY7_9ACTN</name>
<dbReference type="EMBL" id="BAABJQ010000003">
    <property type="protein sequence ID" value="GAA5180556.1"/>
    <property type="molecule type" value="Genomic_DNA"/>
</dbReference>
<evidence type="ECO:0000256" key="6">
    <source>
        <dbReference type="SAM" id="SignalP"/>
    </source>
</evidence>
<evidence type="ECO:0000256" key="2">
    <source>
        <dbReference type="ARBA" id="ARBA00006099"/>
    </source>
</evidence>
<evidence type="ECO:0000256" key="5">
    <source>
        <dbReference type="ARBA" id="ARBA00022764"/>
    </source>
</evidence>
<dbReference type="RefSeq" id="WP_345627039.1">
    <property type="nucleotide sequence ID" value="NZ_BAABJQ010000003.1"/>
</dbReference>
<dbReference type="InterPro" id="IPR005669">
    <property type="entry name" value="Thiosulph/SO4-bd"/>
</dbReference>
<evidence type="ECO:0000313" key="8">
    <source>
        <dbReference type="Proteomes" id="UP001501570"/>
    </source>
</evidence>
<gene>
    <name evidence="7" type="ORF">GCM10023322_13120</name>
</gene>
<evidence type="ECO:0000256" key="1">
    <source>
        <dbReference type="ARBA" id="ARBA00004418"/>
    </source>
</evidence>
<organism evidence="7 8">
    <name type="scientific">Rugosimonospora acidiphila</name>
    <dbReference type="NCBI Taxonomy" id="556531"/>
    <lineage>
        <taxon>Bacteria</taxon>
        <taxon>Bacillati</taxon>
        <taxon>Actinomycetota</taxon>
        <taxon>Actinomycetes</taxon>
        <taxon>Micromonosporales</taxon>
        <taxon>Micromonosporaceae</taxon>
        <taxon>Rugosimonospora</taxon>
    </lineage>
</organism>
<keyword evidence="3" id="KW-0813">Transport</keyword>
<dbReference type="SUPFAM" id="SSF53850">
    <property type="entry name" value="Periplasmic binding protein-like II"/>
    <property type="match status" value="1"/>
</dbReference>
<keyword evidence="5" id="KW-0574">Periplasm</keyword>
<comment type="similarity">
    <text evidence="2">Belongs to the prokaryotic sulfate-binding protein family.</text>
</comment>
<accession>A0ABP9RMY7</accession>
<evidence type="ECO:0000256" key="4">
    <source>
        <dbReference type="ARBA" id="ARBA00022729"/>
    </source>
</evidence>
<evidence type="ECO:0000256" key="3">
    <source>
        <dbReference type="ARBA" id="ARBA00022448"/>
    </source>
</evidence>
<reference evidence="8" key="1">
    <citation type="journal article" date="2019" name="Int. J. Syst. Evol. Microbiol.">
        <title>The Global Catalogue of Microorganisms (GCM) 10K type strain sequencing project: providing services to taxonomists for standard genome sequencing and annotation.</title>
        <authorList>
            <consortium name="The Broad Institute Genomics Platform"/>
            <consortium name="The Broad Institute Genome Sequencing Center for Infectious Disease"/>
            <person name="Wu L."/>
            <person name="Ma J."/>
        </authorList>
    </citation>
    <scope>NUCLEOTIDE SEQUENCE [LARGE SCALE GENOMIC DNA]</scope>
    <source>
        <strain evidence="8">JCM 18304</strain>
    </source>
</reference>
<proteinExistence type="inferred from homology"/>
<dbReference type="Gene3D" id="3.40.190.10">
    <property type="entry name" value="Periplasmic binding protein-like II"/>
    <property type="match status" value="2"/>
</dbReference>
<dbReference type="PANTHER" id="PTHR30368">
    <property type="entry name" value="SULFATE-BINDING PROTEIN"/>
    <property type="match status" value="1"/>
</dbReference>
<feature type="signal peptide" evidence="6">
    <location>
        <begin position="1"/>
        <end position="34"/>
    </location>
</feature>
<comment type="caution">
    <text evidence="7">The sequence shown here is derived from an EMBL/GenBank/DDBJ whole genome shotgun (WGS) entry which is preliminary data.</text>
</comment>
<feature type="chain" id="PRO_5045472268" evidence="6">
    <location>
        <begin position="35"/>
        <end position="373"/>
    </location>
</feature>
<keyword evidence="8" id="KW-1185">Reference proteome</keyword>
<keyword evidence="4 6" id="KW-0732">Signal</keyword>
<protein>
    <submittedName>
        <fullName evidence="7">Sulfate ABC transporter substrate-binding protein</fullName>
    </submittedName>
</protein>
<dbReference type="Pfam" id="PF13531">
    <property type="entry name" value="SBP_bac_11"/>
    <property type="match status" value="1"/>
</dbReference>
<sequence length="373" mass="37987">MLSLRTHRTRAGAMLIAGVAVTMGLVGCSSSSSASGAQAGGGGSFTCPTTTSGNWSPTIPAPTATPPATSAGGAVNVVAYSVPKPAYDALSTAFKKTPAGAGVTFKSSYGPSGTQSKNVAGGQKADYVGFSVGSDLTKLVPSKVAAGWDSGPTKGLVSDSVVVIAVRKGNPKHICGWDDLIKPGVKIVTPDPATSGSAKWNVLAAYEHVLLNGGTDAQAQDYLTKFFKNVVVRASSGAVATTQFTSGTGDALISYEDEAIDARQAGQSLDYVVPAQSFLIENPAAVTKTASASAKNFLDYAESVDGQTIFAQTGFRPVVAGTNPGPVKGANDPNNPFPNPQKLATIEQLGGWSAVNDKFFSDNGIVTKIEGDS</sequence>
<dbReference type="PROSITE" id="PS51257">
    <property type="entry name" value="PROKAR_LIPOPROTEIN"/>
    <property type="match status" value="1"/>
</dbReference>